<feature type="chain" id="PRO_5013211373" evidence="4">
    <location>
        <begin position="30"/>
        <end position="339"/>
    </location>
</feature>
<evidence type="ECO:0000313" key="7">
    <source>
        <dbReference type="Proteomes" id="UP000215148"/>
    </source>
</evidence>
<dbReference type="InterPro" id="IPR033900">
    <property type="entry name" value="Gram_neg_porin_domain"/>
</dbReference>
<evidence type="ECO:0000256" key="2">
    <source>
        <dbReference type="ARBA" id="ARBA00022729"/>
    </source>
</evidence>
<dbReference type="InterPro" id="IPR050298">
    <property type="entry name" value="Gram-neg_bact_OMP"/>
</dbReference>
<dbReference type="GO" id="GO:0015288">
    <property type="term" value="F:porin activity"/>
    <property type="evidence" value="ECO:0007669"/>
    <property type="project" value="InterPro"/>
</dbReference>
<name>A0A223N227_9VIBR</name>
<keyword evidence="7" id="KW-1185">Reference proteome</keyword>
<dbReference type="PANTHER" id="PTHR34501:SF2">
    <property type="entry name" value="OUTER MEMBRANE PORIN F-RELATED"/>
    <property type="match status" value="1"/>
</dbReference>
<reference evidence="6 7" key="1">
    <citation type="submission" date="2017-08" db="EMBL/GenBank/DDBJ databases">
        <title>The Vibrio qinghaiensis sp.-Q67 is a luminous bacteria isolated firstly from Qinghai lake, Qinghai province, China, which has been proved to be very sensitive to detect environmental and food pollutants. Therefore, complete genome analysis of V. qinghaiensis sp.-Q67 highlights the potential application of this strain on detection of hazards in the contaminated environments.</title>
        <authorList>
            <person name="Gong L."/>
        </authorList>
    </citation>
    <scope>NUCLEOTIDE SEQUENCE [LARGE SCALE GENOMIC DNA]</scope>
    <source>
        <strain evidence="6 7">Q67</strain>
    </source>
</reference>
<dbReference type="GO" id="GO:0009279">
    <property type="term" value="C:cell outer membrane"/>
    <property type="evidence" value="ECO:0007669"/>
    <property type="project" value="UniProtKB-SubCell"/>
</dbReference>
<protein>
    <submittedName>
        <fullName evidence="6">Porin</fullName>
    </submittedName>
</protein>
<dbReference type="Pfam" id="PF13609">
    <property type="entry name" value="Porin_4"/>
    <property type="match status" value="1"/>
</dbReference>
<dbReference type="InterPro" id="IPR023614">
    <property type="entry name" value="Porin_dom_sf"/>
</dbReference>
<evidence type="ECO:0000259" key="5">
    <source>
        <dbReference type="Pfam" id="PF13609"/>
    </source>
</evidence>
<dbReference type="SUPFAM" id="SSF56935">
    <property type="entry name" value="Porins"/>
    <property type="match status" value="1"/>
</dbReference>
<proteinExistence type="predicted"/>
<dbReference type="AlphaFoldDB" id="A0A223N227"/>
<dbReference type="PANTHER" id="PTHR34501">
    <property type="entry name" value="PROTEIN YDDL-RELATED"/>
    <property type="match status" value="1"/>
</dbReference>
<evidence type="ECO:0000256" key="4">
    <source>
        <dbReference type="SAM" id="SignalP"/>
    </source>
</evidence>
<dbReference type="KEGG" id="vqi:CCZ37_14105"/>
<evidence type="ECO:0000256" key="1">
    <source>
        <dbReference type="ARBA" id="ARBA00004571"/>
    </source>
</evidence>
<evidence type="ECO:0000256" key="3">
    <source>
        <dbReference type="ARBA" id="ARBA00023136"/>
    </source>
</evidence>
<comment type="subcellular location">
    <subcellularLocation>
        <location evidence="1">Cell outer membrane</location>
        <topology evidence="1">Multi-pass membrane protein</topology>
    </subcellularLocation>
</comment>
<feature type="domain" description="Porin" evidence="5">
    <location>
        <begin position="15"/>
        <end position="318"/>
    </location>
</feature>
<dbReference type="EMBL" id="CP022742">
    <property type="protein sequence ID" value="ASU23726.1"/>
    <property type="molecule type" value="Genomic_DNA"/>
</dbReference>
<keyword evidence="2 4" id="KW-0732">Signal</keyword>
<gene>
    <name evidence="6" type="ORF">CCZ37_14105</name>
</gene>
<organism evidence="6 7">
    <name type="scientific">Vibrio qinghaiensis</name>
    <dbReference type="NCBI Taxonomy" id="2025808"/>
    <lineage>
        <taxon>Bacteria</taxon>
        <taxon>Pseudomonadati</taxon>
        <taxon>Pseudomonadota</taxon>
        <taxon>Gammaproteobacteria</taxon>
        <taxon>Vibrionales</taxon>
        <taxon>Vibrionaceae</taxon>
        <taxon>Vibrio</taxon>
    </lineage>
</organism>
<dbReference type="Gene3D" id="2.40.160.10">
    <property type="entry name" value="Porin"/>
    <property type="match status" value="1"/>
</dbReference>
<dbReference type="CDD" id="cd00342">
    <property type="entry name" value="gram_neg_porins"/>
    <property type="match status" value="1"/>
</dbReference>
<sequence>MIMDKVNKMKKATIATAILTALVSGSSFAATVYKADGNELKVGGRAEFRGDFGGDDKGKEIEGTMKNKSRARLNITGSTEISDSLKGFATYEAEQTVNSSASNDKNSDFNQRYLFAGLQADFGAISVGRQDTAGVQISQMSDIGTYTGAQKEFINAGNEQINNTFLYAGTFDALNVKASFIAGEEKDTDGFGLSAIYNLPIGLGLGLGYASNDNGTGQGAANQIITGVNYTLDDLYLGLTYTQGDLDDKAKSEFNGIEFAAQYKITSNFRLIGVYQKTENETANVTTTKSDFAELTGRYDFNKSIYTYVAYKMNNLDKTDLGTAYDAKDSIRLGLRYNF</sequence>
<dbReference type="Proteomes" id="UP000215148">
    <property type="component" value="Chromosome 2"/>
</dbReference>
<keyword evidence="3" id="KW-0472">Membrane</keyword>
<evidence type="ECO:0000313" key="6">
    <source>
        <dbReference type="EMBL" id="ASU23726.1"/>
    </source>
</evidence>
<feature type="signal peptide" evidence="4">
    <location>
        <begin position="1"/>
        <end position="29"/>
    </location>
</feature>
<accession>A0A223N227</accession>